<dbReference type="AlphaFoldDB" id="A0A2T0FCB9"/>
<dbReference type="PROSITE" id="PS50177">
    <property type="entry name" value="NTF2_DOMAIN"/>
    <property type="match status" value="1"/>
</dbReference>
<sequence length="124" mass="14127">MSFDYQGLAQQFVNHYYSQFSADRGSLAPLYRDHSMLTFERDQVQGTQAIVEKLTSLGFQKVQHEIATLDAQPGTPGNRDVIVMVTGKLLIDDEPTPKGYSQVFHLIPEGDSYYVYNDIFRLVF</sequence>
<dbReference type="EMBL" id="NDIQ01000001">
    <property type="protein sequence ID" value="PRT52653.1"/>
    <property type="molecule type" value="Genomic_DNA"/>
</dbReference>
<evidence type="ECO:0000313" key="5">
    <source>
        <dbReference type="EMBL" id="PRT52653.1"/>
    </source>
</evidence>
<name>A0A2T0FCB9_9ASCO</name>
<dbReference type="STRING" id="45607.A0A2T0FCB9"/>
<keyword evidence="6" id="KW-1185">Reference proteome</keyword>
<evidence type="ECO:0000256" key="3">
    <source>
        <dbReference type="RuleBase" id="RU369002"/>
    </source>
</evidence>
<dbReference type="InterPro" id="IPR032710">
    <property type="entry name" value="NTF2-like_dom_sf"/>
</dbReference>
<evidence type="ECO:0000256" key="1">
    <source>
        <dbReference type="ARBA" id="ARBA00022490"/>
    </source>
</evidence>
<dbReference type="GO" id="GO:0005635">
    <property type="term" value="C:nuclear envelope"/>
    <property type="evidence" value="ECO:0007669"/>
    <property type="project" value="UniProtKB-ARBA"/>
</dbReference>
<dbReference type="RefSeq" id="XP_024662599.1">
    <property type="nucleotide sequence ID" value="XM_024806831.1"/>
</dbReference>
<dbReference type="GO" id="GO:0006606">
    <property type="term" value="P:protein import into nucleus"/>
    <property type="evidence" value="ECO:0007669"/>
    <property type="project" value="UniProtKB-ARBA"/>
</dbReference>
<proteinExistence type="predicted"/>
<dbReference type="Proteomes" id="UP000238350">
    <property type="component" value="Unassembled WGS sequence"/>
</dbReference>
<reference evidence="5 6" key="1">
    <citation type="submission" date="2017-04" db="EMBL/GenBank/DDBJ databases">
        <title>Genome sequencing of [Candida] sorbophila.</title>
        <authorList>
            <person name="Ahn J.O."/>
        </authorList>
    </citation>
    <scope>NUCLEOTIDE SEQUENCE [LARGE SCALE GENOMIC DNA]</scope>
    <source>
        <strain evidence="5 6">DS02</strain>
    </source>
</reference>
<dbReference type="OrthoDB" id="6507044at2759"/>
<dbReference type="Pfam" id="PF02136">
    <property type="entry name" value="NTF2"/>
    <property type="match status" value="1"/>
</dbReference>
<dbReference type="InterPro" id="IPR018222">
    <property type="entry name" value="Nuclear_transport_factor_2_euk"/>
</dbReference>
<dbReference type="CDD" id="cd00780">
    <property type="entry name" value="NTF2"/>
    <property type="match status" value="1"/>
</dbReference>
<evidence type="ECO:0000259" key="4">
    <source>
        <dbReference type="PROSITE" id="PS50177"/>
    </source>
</evidence>
<feature type="domain" description="NTF2" evidence="4">
    <location>
        <begin position="8"/>
        <end position="122"/>
    </location>
</feature>
<evidence type="ECO:0000256" key="2">
    <source>
        <dbReference type="ARBA" id="ARBA00026247"/>
    </source>
</evidence>
<dbReference type="InterPro" id="IPR002075">
    <property type="entry name" value="NTF2_dom"/>
</dbReference>
<dbReference type="Gene3D" id="3.10.450.50">
    <property type="match status" value="1"/>
</dbReference>
<dbReference type="GeneID" id="36514022"/>
<organism evidence="5 6">
    <name type="scientific">Wickerhamiella sorbophila</name>
    <dbReference type="NCBI Taxonomy" id="45607"/>
    <lineage>
        <taxon>Eukaryota</taxon>
        <taxon>Fungi</taxon>
        <taxon>Dikarya</taxon>
        <taxon>Ascomycota</taxon>
        <taxon>Saccharomycotina</taxon>
        <taxon>Dipodascomycetes</taxon>
        <taxon>Dipodascales</taxon>
        <taxon>Trichomonascaceae</taxon>
        <taxon>Wickerhamiella</taxon>
    </lineage>
</organism>
<dbReference type="GO" id="GO:0051028">
    <property type="term" value="P:mRNA transport"/>
    <property type="evidence" value="ECO:0007669"/>
    <property type="project" value="UniProtKB-UniRule"/>
</dbReference>
<comment type="subcellular location">
    <subcellularLocation>
        <location evidence="3">Cytoplasm</location>
    </subcellularLocation>
    <subcellularLocation>
        <location evidence="3">Nucleus</location>
    </subcellularLocation>
</comment>
<keyword evidence="3" id="KW-0653">Protein transport</keyword>
<protein>
    <recommendedName>
        <fullName evidence="2 3">Nuclear transport factor 2</fullName>
        <shortName evidence="3">NTF-2</shortName>
    </recommendedName>
</protein>
<accession>A0A2T0FCB9</accession>
<comment type="function">
    <text evidence="3">Has a role in nuclear-cytoplasmic transport of proteins and mRNAs.</text>
</comment>
<comment type="caution">
    <text evidence="5">The sequence shown here is derived from an EMBL/GenBank/DDBJ whole genome shotgun (WGS) entry which is preliminary data.</text>
</comment>
<dbReference type="InterPro" id="IPR045875">
    <property type="entry name" value="NTF2"/>
</dbReference>
<dbReference type="GO" id="GO:0005737">
    <property type="term" value="C:cytoplasm"/>
    <property type="evidence" value="ECO:0007669"/>
    <property type="project" value="UniProtKB-SubCell"/>
</dbReference>
<evidence type="ECO:0000313" key="6">
    <source>
        <dbReference type="Proteomes" id="UP000238350"/>
    </source>
</evidence>
<dbReference type="PANTHER" id="PTHR12612">
    <property type="entry name" value="NUCLEAR TRANSPORT FACTOR 2"/>
    <property type="match status" value="1"/>
</dbReference>
<keyword evidence="3" id="KW-0813">Transport</keyword>
<keyword evidence="1 3" id="KW-0963">Cytoplasm</keyword>
<keyword evidence="3" id="KW-0539">Nucleus</keyword>
<dbReference type="SUPFAM" id="SSF54427">
    <property type="entry name" value="NTF2-like"/>
    <property type="match status" value="1"/>
</dbReference>
<dbReference type="FunFam" id="3.10.450.50:FF:000005">
    <property type="entry name" value="Nuclear transport factor 2"/>
    <property type="match status" value="1"/>
</dbReference>
<gene>
    <name evidence="5" type="ORF">B9G98_00273</name>
</gene>